<dbReference type="SUPFAM" id="SSF141371">
    <property type="entry name" value="PilZ domain-like"/>
    <property type="match status" value="1"/>
</dbReference>
<dbReference type="PANTHER" id="PTHR43867">
    <property type="entry name" value="CELLULOSE SYNTHASE CATALYTIC SUBUNIT A [UDP-FORMING]"/>
    <property type="match status" value="1"/>
</dbReference>
<keyword evidence="2 11" id="KW-1003">Cell membrane</keyword>
<dbReference type="InterPro" id="IPR001173">
    <property type="entry name" value="Glyco_trans_2-like"/>
</dbReference>
<proteinExistence type="predicted"/>
<dbReference type="Proteomes" id="UP000839052">
    <property type="component" value="Chromosome"/>
</dbReference>
<evidence type="ECO:0000259" key="12">
    <source>
        <dbReference type="Pfam" id="PF00535"/>
    </source>
</evidence>
<keyword evidence="4 11" id="KW-0328">Glycosyltransferase</keyword>
<evidence type="ECO:0000256" key="10">
    <source>
        <dbReference type="ARBA" id="ARBA00048682"/>
    </source>
</evidence>
<dbReference type="InterPro" id="IPR003919">
    <property type="entry name" value="Cell_synth_A"/>
</dbReference>
<feature type="domain" description="Glycosyltransferase 2-like" evidence="12">
    <location>
        <begin position="281"/>
        <end position="450"/>
    </location>
</feature>
<evidence type="ECO:0000256" key="2">
    <source>
        <dbReference type="ARBA" id="ARBA00022475"/>
    </source>
</evidence>
<feature type="transmembrane region" description="Helical" evidence="11">
    <location>
        <begin position="66"/>
        <end position="82"/>
    </location>
</feature>
<dbReference type="EMBL" id="OU912926">
    <property type="protein sequence ID" value="CAG9932264.1"/>
    <property type="molecule type" value="Genomic_DNA"/>
</dbReference>
<protein>
    <recommendedName>
        <fullName evidence="11">Cellulose synthase catalytic subunit [UDP-forming]</fullName>
        <ecNumber evidence="11">2.4.1.12</ecNumber>
    </recommendedName>
</protein>
<dbReference type="Pfam" id="PF03552">
    <property type="entry name" value="Cellulose_synt"/>
    <property type="match status" value="1"/>
</dbReference>
<evidence type="ECO:0000256" key="3">
    <source>
        <dbReference type="ARBA" id="ARBA00022519"/>
    </source>
</evidence>
<feature type="transmembrane region" description="Helical" evidence="11">
    <location>
        <begin position="526"/>
        <end position="545"/>
    </location>
</feature>
<dbReference type="NCBIfam" id="NF008558">
    <property type="entry name" value="PRK11498.1"/>
    <property type="match status" value="1"/>
</dbReference>
<dbReference type="InterPro" id="IPR005150">
    <property type="entry name" value="Cellulose_synth"/>
</dbReference>
<feature type="transmembrane region" description="Helical" evidence="11">
    <location>
        <begin position="201"/>
        <end position="220"/>
    </location>
</feature>
<evidence type="ECO:0000256" key="9">
    <source>
        <dbReference type="ARBA" id="ARBA00023136"/>
    </source>
</evidence>
<reference evidence="14 15" key="1">
    <citation type="submission" date="2021-10" db="EMBL/GenBank/DDBJ databases">
        <authorList>
            <person name="Koch H."/>
        </authorList>
    </citation>
    <scope>NUCLEOTIDE SEQUENCE [LARGE SCALE GENOMIC DNA]</scope>
    <source>
        <strain evidence="14">6680</strain>
    </source>
</reference>
<feature type="transmembrane region" description="Helical" evidence="11">
    <location>
        <begin position="177"/>
        <end position="194"/>
    </location>
</feature>
<dbReference type="Pfam" id="PF00535">
    <property type="entry name" value="Glycos_transf_2"/>
    <property type="match status" value="1"/>
</dbReference>
<gene>
    <name evidence="14" type="ORF">NTG6680_1011</name>
</gene>
<evidence type="ECO:0000256" key="8">
    <source>
        <dbReference type="ARBA" id="ARBA00022989"/>
    </source>
</evidence>
<evidence type="ECO:0000256" key="5">
    <source>
        <dbReference type="ARBA" id="ARBA00022679"/>
    </source>
</evidence>
<feature type="transmembrane region" description="Helical" evidence="11">
    <location>
        <begin position="88"/>
        <end position="115"/>
    </location>
</feature>
<feature type="transmembrane region" description="Helical" evidence="11">
    <location>
        <begin position="154"/>
        <end position="171"/>
    </location>
</feature>
<evidence type="ECO:0000256" key="1">
    <source>
        <dbReference type="ARBA" id="ARBA00004429"/>
    </source>
</evidence>
<keyword evidence="11" id="KW-0973">c-di-GMP</keyword>
<dbReference type="GO" id="GO:0016760">
    <property type="term" value="F:cellulose synthase (UDP-forming) activity"/>
    <property type="evidence" value="ECO:0007669"/>
    <property type="project" value="UniProtKB-EC"/>
</dbReference>
<feature type="transmembrane region" description="Helical" evidence="11">
    <location>
        <begin position="235"/>
        <end position="256"/>
    </location>
</feature>
<dbReference type="InterPro" id="IPR029044">
    <property type="entry name" value="Nucleotide-diphossugar_trans"/>
</dbReference>
<dbReference type="NCBIfam" id="TIGR03030">
    <property type="entry name" value="CelA"/>
    <property type="match status" value="1"/>
</dbReference>
<comment type="catalytic activity">
    <reaction evidence="10 11">
        <text>[(1-&gt;4)-beta-D-glucosyl](n) + UDP-alpha-D-glucose = [(1-&gt;4)-beta-D-glucosyl](n+1) + UDP + H(+)</text>
        <dbReference type="Rhea" id="RHEA:19929"/>
        <dbReference type="Rhea" id="RHEA-COMP:10033"/>
        <dbReference type="Rhea" id="RHEA-COMP:10034"/>
        <dbReference type="ChEBI" id="CHEBI:15378"/>
        <dbReference type="ChEBI" id="CHEBI:18246"/>
        <dbReference type="ChEBI" id="CHEBI:58223"/>
        <dbReference type="ChEBI" id="CHEBI:58885"/>
        <dbReference type="EC" id="2.4.1.12"/>
    </reaction>
</comment>
<evidence type="ECO:0000256" key="7">
    <source>
        <dbReference type="ARBA" id="ARBA00022916"/>
    </source>
</evidence>
<dbReference type="SUPFAM" id="SSF53448">
    <property type="entry name" value="Nucleotide-diphospho-sugar transferases"/>
    <property type="match status" value="1"/>
</dbReference>
<sequence length="847" mass="96413">MRPVVLWVVRHLGVFRPDQSSLWLKRLGWLPNADELTELAHLEVRSRPDPLGWLAKKLGVVDKRSVWQWLLYLFIFPPGHAARTETSFWSTFLTLSVNTIGLLFLTGEWIVLAGVRVLRWLWQRLLSFLPAVDHEAVGRRLEGWLETPSFRKPLLLWLLVLFSAFFFWLVVTTPFTWFGQFLFLVCLWGTALFVRRIPGNLPALILIALSVLASCRYGWWRLTQTIPLDSGWETFLAIGLLLAEIYTWLVLLLGYIQNAWPLKRHTLSLPLDTSVWPSVDVFIPTYNEPLKVLEPTVLAAKGIDWPRDKLNIYILDDGRRDEFRRFAKEAGVGYIIRPDNAHAKAGNLNHALKLTHGEYVAIFDCDHLPTNSFLQSTMAWFFKDKRCAMLQTPHHFFSPDTFERNLGTFRRVPNEGALFYGLIQDGNDFWNATFFCGSCAVLRRGPLEEVGGVAVETVTEDAHTALKLHRLGYTTAYINIPLAAGLATESLSSHIGQRIRWARGMAQIFRIDNPFLGKGLSFFQRICYSNAMLHFFYGIPRLIFLTAPLTYLYFEVHIISAAAAMLALYVLPHMLQANLANAHIQGSHRHSFWAEVYESVLAWYIILPTAVAIFNPKAGKFNVTAKGGLIEHSFFDWTISKPYIVLAALNIVGLTIGLGRLFFWNTFEMGTVLLNLTWTIYNLLILGAAIGVATEARQVRVSHRVSANLLVALHFTDGSTKMCRTEDYSMTGLGLLLDRELALPVKERVWVSLWHGEVEFTFPARVIASHGNKLGVQFDNLSIEQEANLVRCTFARADAWSNWSDEQGADRPLQSFKEIAIFGFKGYRSLWRNLGKSLARQRQLVRS</sequence>
<name>A0ABM8YXM1_9PROT</name>
<keyword evidence="3 11" id="KW-0997">Cell inner membrane</keyword>
<keyword evidence="9 11" id="KW-0472">Membrane</keyword>
<dbReference type="EC" id="2.4.1.12" evidence="11"/>
<evidence type="ECO:0000256" key="11">
    <source>
        <dbReference type="RuleBase" id="RU365020"/>
    </source>
</evidence>
<feature type="transmembrane region" description="Helical" evidence="11">
    <location>
        <begin position="551"/>
        <end position="571"/>
    </location>
</feature>
<feature type="transmembrane region" description="Helical" evidence="11">
    <location>
        <begin position="672"/>
        <end position="693"/>
    </location>
</feature>
<comment type="subcellular location">
    <subcellularLocation>
        <location evidence="1">Cell inner membrane</location>
        <topology evidence="1">Multi-pass membrane protein</topology>
    </subcellularLocation>
</comment>
<accession>A0ABM8YXM1</accession>
<dbReference type="InterPro" id="IPR009875">
    <property type="entry name" value="PilZ_domain"/>
</dbReference>
<dbReference type="Gene3D" id="3.90.550.10">
    <property type="entry name" value="Spore Coat Polysaccharide Biosynthesis Protein SpsA, Chain A"/>
    <property type="match status" value="1"/>
</dbReference>
<evidence type="ECO:0000259" key="13">
    <source>
        <dbReference type="Pfam" id="PF07238"/>
    </source>
</evidence>
<evidence type="ECO:0000313" key="14">
    <source>
        <dbReference type="EMBL" id="CAG9932264.1"/>
    </source>
</evidence>
<comment type="cofactor">
    <cofactor evidence="11">
        <name>Mg(2+)</name>
        <dbReference type="ChEBI" id="CHEBI:18420"/>
    </cofactor>
</comment>
<dbReference type="InterPro" id="IPR050321">
    <property type="entry name" value="Glycosyltr_2/OpgH_subfam"/>
</dbReference>
<evidence type="ECO:0000256" key="6">
    <source>
        <dbReference type="ARBA" id="ARBA00022692"/>
    </source>
</evidence>
<organism evidence="14 15">
    <name type="scientific">Candidatus Nitrotoga arctica</name>
    <dbReference type="NCBI Taxonomy" id="453162"/>
    <lineage>
        <taxon>Bacteria</taxon>
        <taxon>Pseudomonadati</taxon>
        <taxon>Pseudomonadota</taxon>
        <taxon>Betaproteobacteria</taxon>
        <taxon>Nitrosomonadales</taxon>
        <taxon>Gallionellaceae</taxon>
        <taxon>Candidatus Nitrotoga</taxon>
    </lineage>
</organism>
<comment type="function">
    <text evidence="11">Catalytic subunit of cellulose synthase. It polymerizes uridine 5'-diphosphate glucose to cellulose.</text>
</comment>
<dbReference type="Gene3D" id="2.40.10.220">
    <property type="entry name" value="predicted glycosyltransferase like domains"/>
    <property type="match status" value="1"/>
</dbReference>
<keyword evidence="6 11" id="KW-0812">Transmembrane</keyword>
<feature type="transmembrane region" description="Helical" evidence="11">
    <location>
        <begin position="643"/>
        <end position="663"/>
    </location>
</feature>
<dbReference type="CDD" id="cd06421">
    <property type="entry name" value="CESA_CelA_like"/>
    <property type="match status" value="1"/>
</dbReference>
<keyword evidence="7 11" id="KW-0135">Cellulose biosynthesis</keyword>
<dbReference type="Pfam" id="PF07238">
    <property type="entry name" value="PilZ"/>
    <property type="match status" value="1"/>
</dbReference>
<keyword evidence="15" id="KW-1185">Reference proteome</keyword>
<evidence type="ECO:0000256" key="4">
    <source>
        <dbReference type="ARBA" id="ARBA00022676"/>
    </source>
</evidence>
<keyword evidence="5 11" id="KW-0808">Transferase</keyword>
<feature type="transmembrane region" description="Helical" evidence="11">
    <location>
        <begin position="592"/>
        <end position="614"/>
    </location>
</feature>
<dbReference type="PANTHER" id="PTHR43867:SF2">
    <property type="entry name" value="CELLULOSE SYNTHASE CATALYTIC SUBUNIT A [UDP-FORMING]"/>
    <property type="match status" value="1"/>
</dbReference>
<comment type="pathway">
    <text evidence="11">Glycan metabolism; bacterial cellulose biosynthesis.</text>
</comment>
<feature type="domain" description="PilZ" evidence="13">
    <location>
        <begin position="698"/>
        <end position="794"/>
    </location>
</feature>
<evidence type="ECO:0000313" key="15">
    <source>
        <dbReference type="Proteomes" id="UP000839052"/>
    </source>
</evidence>
<dbReference type="RefSeq" id="WP_239796224.1">
    <property type="nucleotide sequence ID" value="NZ_OU912926.1"/>
</dbReference>
<dbReference type="PRINTS" id="PR01439">
    <property type="entry name" value="CELLSNTHASEA"/>
</dbReference>
<keyword evidence="8 11" id="KW-1133">Transmembrane helix</keyword>